<dbReference type="Pfam" id="PF01926">
    <property type="entry name" value="MMR_HSR1"/>
    <property type="match status" value="1"/>
</dbReference>
<dbReference type="PANTHER" id="PTHR32046:SF12">
    <property type="entry name" value="AIG1-TYPE G DOMAIN-CONTAINING PROTEIN"/>
    <property type="match status" value="1"/>
</dbReference>
<dbReference type="InterPro" id="IPR025662">
    <property type="entry name" value="Sigma_54_int_dom_ATP-bd_1"/>
</dbReference>
<evidence type="ECO:0000313" key="3">
    <source>
        <dbReference type="Proteomes" id="UP000192578"/>
    </source>
</evidence>
<evidence type="ECO:0000313" key="2">
    <source>
        <dbReference type="EMBL" id="OQV23029.1"/>
    </source>
</evidence>
<dbReference type="CDD" id="cd00882">
    <property type="entry name" value="Ras_like_GTPase"/>
    <property type="match status" value="1"/>
</dbReference>
<feature type="domain" description="G" evidence="1">
    <location>
        <begin position="35"/>
        <end position="157"/>
    </location>
</feature>
<sequence length="540" mass="60036">MAERDPTICLHKSALDFQRFLTTETKSFSTQDVFILLIGETGAGKSTLIDFLANFFRGGSVRNMQRVVQSHLEVNAGDTTRSQTRNCTTYPFSLGPVRFHLIDTPGIGDTDGPERDDENVAKIMLKAEAAGSLSAIIIVANGTNHRATTNVRTVLAKLQNSMPDSFEKNLVVALTNRSKQGTPYPVADLIPWPIQADRIFYMNNVAGDFGSQCSADEDDLMELEGYWNRSMIGIGRLLRLIMQLVPVSTSEFTTMRNRLDEIKGELISVMQDIRALHSLQGKIEGLIEQTKGADIGITEFAHFKQVTNTTRTILEDANFYSLLCFNHLDSICCEDCTVAAISRPNDSSAPSPFSPRVRADLRIRTLSLFDEQRGNRLYLYWCQKMDRFGSCLICGCGALSHFRAKKKMTTRTESIQSTLKEMKDKYDAACREKKDLIGQTTSAKSELEAMKTLLKKKEQLIEVYCQQIKRICKNFNFTQELSAAVAAMKANTKSIRHRGTLDDANRLIGNFEELITSLTEGASEATTSNSSLNQGATSGA</sequence>
<accession>A0A1W0X684</accession>
<dbReference type="Gene3D" id="3.40.50.300">
    <property type="entry name" value="P-loop containing nucleotide triphosphate hydrolases"/>
    <property type="match status" value="1"/>
</dbReference>
<name>A0A1W0X684_HYPEX</name>
<protein>
    <recommendedName>
        <fullName evidence="1">G domain-containing protein</fullName>
    </recommendedName>
</protein>
<evidence type="ECO:0000259" key="1">
    <source>
        <dbReference type="Pfam" id="PF01926"/>
    </source>
</evidence>
<keyword evidence="3" id="KW-1185">Reference proteome</keyword>
<gene>
    <name evidence="2" type="ORF">BV898_03078</name>
</gene>
<proteinExistence type="predicted"/>
<comment type="caution">
    <text evidence="2">The sequence shown here is derived from an EMBL/GenBank/DDBJ whole genome shotgun (WGS) entry which is preliminary data.</text>
</comment>
<dbReference type="PROSITE" id="PS00675">
    <property type="entry name" value="SIGMA54_INTERACT_1"/>
    <property type="match status" value="1"/>
</dbReference>
<dbReference type="PANTHER" id="PTHR32046">
    <property type="entry name" value="G DOMAIN-CONTAINING PROTEIN"/>
    <property type="match status" value="1"/>
</dbReference>
<dbReference type="InterPro" id="IPR027417">
    <property type="entry name" value="P-loop_NTPase"/>
</dbReference>
<dbReference type="EMBL" id="MTYJ01000014">
    <property type="protein sequence ID" value="OQV23029.1"/>
    <property type="molecule type" value="Genomic_DNA"/>
</dbReference>
<dbReference type="Proteomes" id="UP000192578">
    <property type="component" value="Unassembled WGS sequence"/>
</dbReference>
<organism evidence="2 3">
    <name type="scientific">Hypsibius exemplaris</name>
    <name type="common">Freshwater tardigrade</name>
    <dbReference type="NCBI Taxonomy" id="2072580"/>
    <lineage>
        <taxon>Eukaryota</taxon>
        <taxon>Metazoa</taxon>
        <taxon>Ecdysozoa</taxon>
        <taxon>Tardigrada</taxon>
        <taxon>Eutardigrada</taxon>
        <taxon>Parachela</taxon>
        <taxon>Hypsibioidea</taxon>
        <taxon>Hypsibiidae</taxon>
        <taxon>Hypsibius</taxon>
    </lineage>
</organism>
<reference evidence="3" key="1">
    <citation type="submission" date="2017-01" db="EMBL/GenBank/DDBJ databases">
        <title>Comparative genomics of anhydrobiosis in the tardigrade Hypsibius dujardini.</title>
        <authorList>
            <person name="Yoshida Y."/>
            <person name="Koutsovoulos G."/>
            <person name="Laetsch D."/>
            <person name="Stevens L."/>
            <person name="Kumar S."/>
            <person name="Horikawa D."/>
            <person name="Ishino K."/>
            <person name="Komine S."/>
            <person name="Tomita M."/>
            <person name="Blaxter M."/>
            <person name="Arakawa K."/>
        </authorList>
    </citation>
    <scope>NUCLEOTIDE SEQUENCE [LARGE SCALE GENOMIC DNA]</scope>
    <source>
        <strain evidence="3">Z151</strain>
    </source>
</reference>
<dbReference type="InterPro" id="IPR006073">
    <property type="entry name" value="GTP-bd"/>
</dbReference>
<dbReference type="GO" id="GO:0005525">
    <property type="term" value="F:GTP binding"/>
    <property type="evidence" value="ECO:0007669"/>
    <property type="project" value="InterPro"/>
</dbReference>
<dbReference type="SUPFAM" id="SSF52540">
    <property type="entry name" value="P-loop containing nucleoside triphosphate hydrolases"/>
    <property type="match status" value="2"/>
</dbReference>
<dbReference type="OrthoDB" id="2386367at2759"/>
<dbReference type="AlphaFoldDB" id="A0A1W0X684"/>